<dbReference type="PANTHER" id="PTHR45947:SF3">
    <property type="entry name" value="SULFOQUINOVOSYL TRANSFERASE SQD2"/>
    <property type="match status" value="1"/>
</dbReference>
<proteinExistence type="predicted"/>
<keyword evidence="5" id="KW-1185">Reference proteome</keyword>
<evidence type="ECO:0000259" key="3">
    <source>
        <dbReference type="Pfam" id="PF13579"/>
    </source>
</evidence>
<keyword evidence="2 4" id="KW-0808">Transferase</keyword>
<dbReference type="InterPro" id="IPR028098">
    <property type="entry name" value="Glyco_trans_4-like_N"/>
</dbReference>
<evidence type="ECO:0000313" key="4">
    <source>
        <dbReference type="EMBL" id="QXB18818.1"/>
    </source>
</evidence>
<accession>A0ABX8KYC4</accession>
<dbReference type="Pfam" id="PF13579">
    <property type="entry name" value="Glyco_trans_4_4"/>
    <property type="match status" value="1"/>
</dbReference>
<dbReference type="Pfam" id="PF13692">
    <property type="entry name" value="Glyco_trans_1_4"/>
    <property type="match status" value="1"/>
</dbReference>
<evidence type="ECO:0000256" key="1">
    <source>
        <dbReference type="ARBA" id="ARBA00022676"/>
    </source>
</evidence>
<feature type="domain" description="Glycosyltransferase subfamily 4-like N-terminal" evidence="3">
    <location>
        <begin position="81"/>
        <end position="257"/>
    </location>
</feature>
<dbReference type="SUPFAM" id="SSF53756">
    <property type="entry name" value="UDP-Glycosyltransferase/glycogen phosphorylase"/>
    <property type="match status" value="1"/>
</dbReference>
<dbReference type="GO" id="GO:0016757">
    <property type="term" value="F:glycosyltransferase activity"/>
    <property type="evidence" value="ECO:0007669"/>
    <property type="project" value="UniProtKB-KW"/>
</dbReference>
<evidence type="ECO:0000313" key="5">
    <source>
        <dbReference type="Proteomes" id="UP000683520"/>
    </source>
</evidence>
<dbReference type="GeneID" id="92748846"/>
<dbReference type="RefSeq" id="WP_092100394.1">
    <property type="nucleotide sequence ID" value="NZ_CP047198.1"/>
</dbReference>
<name>A0ABX8KYC4_9CORY</name>
<dbReference type="InterPro" id="IPR050194">
    <property type="entry name" value="Glycosyltransferase_grp1"/>
</dbReference>
<organism evidence="4 5">
    <name type="scientific">Corynebacterium coyleae</name>
    <dbReference type="NCBI Taxonomy" id="53374"/>
    <lineage>
        <taxon>Bacteria</taxon>
        <taxon>Bacillati</taxon>
        <taxon>Actinomycetota</taxon>
        <taxon>Actinomycetes</taxon>
        <taxon>Mycobacteriales</taxon>
        <taxon>Corynebacteriaceae</taxon>
        <taxon>Corynebacterium</taxon>
    </lineage>
</organism>
<keyword evidence="1 4" id="KW-0328">Glycosyltransferase</keyword>
<dbReference type="EMBL" id="CP077302">
    <property type="protein sequence ID" value="QXB18818.1"/>
    <property type="molecule type" value="Genomic_DNA"/>
</dbReference>
<evidence type="ECO:0000256" key="2">
    <source>
        <dbReference type="ARBA" id="ARBA00022679"/>
    </source>
</evidence>
<dbReference type="Gene3D" id="3.40.50.2000">
    <property type="entry name" value="Glycogen Phosphorylase B"/>
    <property type="match status" value="2"/>
</dbReference>
<gene>
    <name evidence="4" type="ORF">I6L55_01495</name>
</gene>
<dbReference type="PANTHER" id="PTHR45947">
    <property type="entry name" value="SULFOQUINOVOSYL TRANSFERASE SQD2"/>
    <property type="match status" value="1"/>
</dbReference>
<reference evidence="4 5" key="1">
    <citation type="submission" date="2021-06" db="EMBL/GenBank/DDBJ databases">
        <title>FDA dAtabase for Regulatory Grade micrObial Sequences (FDA-ARGOS): Supporting development and validation of Infectious Disease Dx tests.</title>
        <authorList>
            <person name="Sproer C."/>
            <person name="Gronow S."/>
            <person name="Severitt S."/>
            <person name="Schroder I."/>
            <person name="Tallon L."/>
            <person name="Sadzewicz L."/>
            <person name="Zhao X."/>
            <person name="Boylan J."/>
            <person name="Ott S."/>
            <person name="Bowen H."/>
            <person name="Vavikolanu K."/>
            <person name="Mehta A."/>
            <person name="Aluvathingal J."/>
            <person name="Nadendla S."/>
            <person name="Lowell S."/>
            <person name="Myers T."/>
            <person name="Yan Y."/>
        </authorList>
    </citation>
    <scope>NUCLEOTIDE SEQUENCE [LARGE SCALE GENOMIC DNA]</scope>
    <source>
        <strain evidence="4 5">FDAARGOS 1425</strain>
    </source>
</reference>
<protein>
    <submittedName>
        <fullName evidence="4">Glycosyltransferase</fullName>
        <ecNumber evidence="4">2.4.-.-</ecNumber>
    </submittedName>
</protein>
<dbReference type="EC" id="2.4.-.-" evidence="4"/>
<dbReference type="Proteomes" id="UP000683520">
    <property type="component" value="Chromosome"/>
</dbReference>
<sequence>MADFAALASLPSVMFSLASEDPVAFLNLASRRVLGKPVVKQRVPKANFQPPIASVEAVGAARFNGNVLFVLTNSFPYSTAGYAQRSHKVIQAIQSVGVDASAMTRLGYPLSIGRVPVRRADNIDGVVYKRAIPRHYPRSRMRQAEIMAQCIVDEAKENDISVLHTTTPWWNAVAVSWAAKQLSVPWVYEVRGIPEATWASTQPDELGAIGSEYFRRTREKENEAIASANLVTTLSETLKQEILQRGIGVKKLLVAPNSISKEEIGGGLESGDAKRRLGLPDVPLVGSITSLVEYEGLGTLISALEHLPDEIHVLLVGDGTARIDLEKLAKRKKVEHRVIFTGRRPTDEIELWYSALDVFVVPRIRSVVTAQVTPIKALQAAAQGVPIVCSDLPALREVTAGEAEYVPAGDPSALAGGIKKTLAMKRRVPSWIYSRTWDAVATSYLAAYSSL</sequence>